<feature type="transmembrane region" description="Helical" evidence="1">
    <location>
        <begin position="23"/>
        <end position="46"/>
    </location>
</feature>
<keyword evidence="1" id="KW-0472">Membrane</keyword>
<keyword evidence="1" id="KW-0812">Transmembrane</keyword>
<keyword evidence="3" id="KW-1185">Reference proteome</keyword>
<protein>
    <submittedName>
        <fullName evidence="2">Uncharacterized protein</fullName>
    </submittedName>
</protein>
<organism evidence="2 3">
    <name type="scientific">Olleya namhaensis</name>
    <dbReference type="NCBI Taxonomy" id="1144750"/>
    <lineage>
        <taxon>Bacteria</taxon>
        <taxon>Pseudomonadati</taxon>
        <taxon>Bacteroidota</taxon>
        <taxon>Flavobacteriia</taxon>
        <taxon>Flavobacteriales</taxon>
        <taxon>Flavobacteriaceae</taxon>
    </lineage>
</organism>
<accession>A0A1I3JBW7</accession>
<dbReference type="EMBL" id="FORM01000001">
    <property type="protein sequence ID" value="SFI57626.1"/>
    <property type="molecule type" value="Genomic_DNA"/>
</dbReference>
<name>A0A1I3JBW7_9FLAO</name>
<dbReference type="AlphaFoldDB" id="A0A1I3JBW7"/>
<sequence>MFLSLLQQVNIEEKIKNAPDDEYQIGILIGSYLPLFALIVLAYILYRYNKNRNKDQ</sequence>
<evidence type="ECO:0000313" key="3">
    <source>
        <dbReference type="Proteomes" id="UP000199559"/>
    </source>
</evidence>
<reference evidence="3" key="1">
    <citation type="submission" date="2016-10" db="EMBL/GenBank/DDBJ databases">
        <authorList>
            <person name="Varghese N."/>
            <person name="Submissions S."/>
        </authorList>
    </citation>
    <scope>NUCLEOTIDE SEQUENCE [LARGE SCALE GENOMIC DNA]</scope>
    <source>
        <strain evidence="3">DSM 28881</strain>
    </source>
</reference>
<dbReference type="Proteomes" id="UP000199559">
    <property type="component" value="Unassembled WGS sequence"/>
</dbReference>
<keyword evidence="1" id="KW-1133">Transmembrane helix</keyword>
<proteinExistence type="predicted"/>
<dbReference type="RefSeq" id="WP_177183495.1">
    <property type="nucleotide sequence ID" value="NZ_CANLBQ010000005.1"/>
</dbReference>
<gene>
    <name evidence="2" type="ORF">SAMN05443431_101339</name>
</gene>
<evidence type="ECO:0000313" key="2">
    <source>
        <dbReference type="EMBL" id="SFI57626.1"/>
    </source>
</evidence>
<evidence type="ECO:0000256" key="1">
    <source>
        <dbReference type="SAM" id="Phobius"/>
    </source>
</evidence>
<dbReference type="STRING" id="1144750.SAMN05443431_101339"/>